<feature type="compositionally biased region" description="Polar residues" evidence="1">
    <location>
        <begin position="481"/>
        <end position="491"/>
    </location>
</feature>
<reference evidence="3" key="1">
    <citation type="submission" date="2022-11" db="EMBL/GenBank/DDBJ databases">
        <title>Centuries of genome instability and evolution in soft-shell clam transmissible cancer (bioRxiv).</title>
        <authorList>
            <person name="Hart S.F.M."/>
            <person name="Yonemitsu M.A."/>
            <person name="Giersch R.M."/>
            <person name="Beal B.F."/>
            <person name="Arriagada G."/>
            <person name="Davis B.W."/>
            <person name="Ostrander E.A."/>
            <person name="Goff S.P."/>
            <person name="Metzger M.J."/>
        </authorList>
    </citation>
    <scope>NUCLEOTIDE SEQUENCE</scope>
    <source>
        <strain evidence="3">MELC-2E11</strain>
        <tissue evidence="3">Siphon/mantle</tissue>
    </source>
</reference>
<feature type="compositionally biased region" description="Polar residues" evidence="1">
    <location>
        <begin position="1004"/>
        <end position="1016"/>
    </location>
</feature>
<feature type="compositionally biased region" description="Polar residues" evidence="1">
    <location>
        <begin position="728"/>
        <end position="747"/>
    </location>
</feature>
<feature type="compositionally biased region" description="Basic and acidic residues" evidence="1">
    <location>
        <begin position="1041"/>
        <end position="1056"/>
    </location>
</feature>
<feature type="compositionally biased region" description="Low complexity" evidence="1">
    <location>
        <begin position="794"/>
        <end position="804"/>
    </location>
</feature>
<keyword evidence="4" id="KW-1185">Reference proteome</keyword>
<dbReference type="PANTHER" id="PTHR15690:SF0">
    <property type="entry name" value="NUCLEAR RECEPTOR COACTIVATOR 6"/>
    <property type="match status" value="1"/>
</dbReference>
<proteinExistence type="predicted"/>
<evidence type="ECO:0000313" key="3">
    <source>
        <dbReference type="EMBL" id="WAR23202.1"/>
    </source>
</evidence>
<dbReference type="Pfam" id="PF13820">
    <property type="entry name" value="NCOA6_TRADD-N"/>
    <property type="match status" value="1"/>
</dbReference>
<feature type="compositionally biased region" description="Basic and acidic residues" evidence="1">
    <location>
        <begin position="470"/>
        <end position="480"/>
    </location>
</feature>
<dbReference type="PANTHER" id="PTHR15690">
    <property type="entry name" value="NUCLEAR RECEPTOR COACTIVATOR 6"/>
    <property type="match status" value="1"/>
</dbReference>
<feature type="region of interest" description="Disordered" evidence="1">
    <location>
        <begin position="187"/>
        <end position="265"/>
    </location>
</feature>
<evidence type="ECO:0000256" key="1">
    <source>
        <dbReference type="SAM" id="MobiDB-lite"/>
    </source>
</evidence>
<feature type="region of interest" description="Disordered" evidence="1">
    <location>
        <begin position="395"/>
        <end position="498"/>
    </location>
</feature>
<feature type="compositionally biased region" description="Basic and acidic residues" evidence="1">
    <location>
        <begin position="912"/>
        <end position="923"/>
    </location>
</feature>
<feature type="domain" description="Nuclear receptor coactivator 6 TRADD-N" evidence="2">
    <location>
        <begin position="10"/>
        <end position="117"/>
    </location>
</feature>
<dbReference type="EMBL" id="CP111024">
    <property type="protein sequence ID" value="WAR23202.1"/>
    <property type="molecule type" value="Genomic_DNA"/>
</dbReference>
<protein>
    <submittedName>
        <fullName evidence="3">NCOA6-like protein</fullName>
    </submittedName>
</protein>
<feature type="compositionally biased region" description="Polar residues" evidence="1">
    <location>
        <begin position="199"/>
        <end position="223"/>
    </location>
</feature>
<feature type="compositionally biased region" description="Basic and acidic residues" evidence="1">
    <location>
        <begin position="319"/>
        <end position="328"/>
    </location>
</feature>
<feature type="compositionally biased region" description="Polar residues" evidence="1">
    <location>
        <begin position="331"/>
        <end position="345"/>
    </location>
</feature>
<feature type="compositionally biased region" description="Polar residues" evidence="1">
    <location>
        <begin position="816"/>
        <end position="839"/>
    </location>
</feature>
<organism evidence="3 4">
    <name type="scientific">Mya arenaria</name>
    <name type="common">Soft-shell clam</name>
    <dbReference type="NCBI Taxonomy" id="6604"/>
    <lineage>
        <taxon>Eukaryota</taxon>
        <taxon>Metazoa</taxon>
        <taxon>Spiralia</taxon>
        <taxon>Lophotrochozoa</taxon>
        <taxon>Mollusca</taxon>
        <taxon>Bivalvia</taxon>
        <taxon>Autobranchia</taxon>
        <taxon>Heteroconchia</taxon>
        <taxon>Euheterodonta</taxon>
        <taxon>Imparidentia</taxon>
        <taxon>Neoheterodontei</taxon>
        <taxon>Myida</taxon>
        <taxon>Myoidea</taxon>
        <taxon>Myidae</taxon>
        <taxon>Mya</taxon>
    </lineage>
</organism>
<accession>A0ABY7FQ89</accession>
<evidence type="ECO:0000259" key="2">
    <source>
        <dbReference type="Pfam" id="PF13820"/>
    </source>
</evidence>
<feature type="compositionally biased region" description="Basic and acidic residues" evidence="1">
    <location>
        <begin position="1107"/>
        <end position="1126"/>
    </location>
</feature>
<feature type="compositionally biased region" description="Low complexity" evidence="1">
    <location>
        <begin position="556"/>
        <end position="579"/>
    </location>
</feature>
<gene>
    <name evidence="3" type="ORF">MAR_036871</name>
</gene>
<evidence type="ECO:0000313" key="4">
    <source>
        <dbReference type="Proteomes" id="UP001164746"/>
    </source>
</evidence>
<name>A0ABY7FQ89_MYAAR</name>
<sequence>MGPQEDYIETVFTCEGDFHDPHLKDRLEDFKRSLKDLLLTDKNKLILKKVEPWNSVKVTFKIPREAAIRLKQLAQQGNATLKELGVLAVQIQDQNISLTIAGKNNEHTQLVFRTADSSQATTPTVSVIGTNSPALDGLSPQGPGPGPNLTEKTSQNIAEYLRQLLPAHIAEAQKAKNNFMPFPGFEPGKGSSHPHASVSGYQGNATSMSPSSNAISPGQSTMGGPSGIRFPHAPGMPPGLQPGLKQALDNLPPPPPYPGEGSAHQNNIQKLRLGPTTPSTLLVNLLEPAFAQLLNAGKLPPGLDPETMKPAKKKRKPRQPKEKKEKKGAQTVSSVSGVSMPTTTMGIPSATVPSLASARLMNSDLNPSVTESGFHNVPQALLHNTSVQKRVPLTSPVTHGRKHDEDTAGKIINPVTGVLEPVDLSDTSPAKSDGDKNSPRSLQGQKKPSLGELKIEDLRRTPNLMGRPQESVRPKTDTKSDVCSTSQSRMMNMTPEERQIANNVKEILKKAASETLNRKSPKLATPGHNSVPHRSEGNHNAMQGAEVSMPKKKSSPRNSPRNPGSPRNPSSPRGGASPRTSDGAPSPHQAWQFHPNQDLISAHLAARESQSKSPMRDSGRAPLMEQRRSPFNMLPDLLPAQRLGGHVSSETVPQPGEVLEALSMRPQCNMDNIALLKSLEAYAHPHLNQLNMMAANKDPALIQKIEELRPLFKLHKQMSVASAAVNDHPNTSLPPSNRRSPSCSGNVTRTNASHMVTTQCNSVVRGSVSPTTHVAMATSRHQALDNSHIDLDSITPSISGSTPPVLTAVSDIPETKPQSNATDSTILELSQPSSSSDNGNAKESEPVPDLEELTLSLVTKAKEKHQMSDLKNDKPLEVTNEKPVYDDSEFSQTNANSKTKSSRKRRASSESVEDRYDEHDPKPRQLRSRKRPNPNDQEIAQPEDAKRQKQDTCADTVQKVEHKDIGKSTGLKAPTPTSQLNDSNKCNEELSTNSQHESIKSGLRTRTNSKTSQPTEVQEKAKGPIGRDGRKDGKGTPSKSAPEKKVEPVKPEDGKRPPPSRRNRQSPSVQPQERALSQPAGVRERSPQRTGKTRGRNSPLTVENMEELSHDNKRTTRSAKTKDAKVPDPPPPQPASKAATASAAKRRLAVEE</sequence>
<dbReference type="InterPro" id="IPR032715">
    <property type="entry name" value="NCOA6_TRADD-N"/>
</dbReference>
<dbReference type="InterPro" id="IPR026638">
    <property type="entry name" value="NCOA6"/>
</dbReference>
<feature type="non-terminal residue" evidence="3">
    <location>
        <position position="1152"/>
    </location>
</feature>
<feature type="compositionally biased region" description="Basic and acidic residues" evidence="1">
    <location>
        <begin position="860"/>
        <end position="885"/>
    </location>
</feature>
<feature type="region of interest" description="Disordered" evidence="1">
    <location>
        <begin position="513"/>
        <end position="592"/>
    </location>
</feature>
<feature type="compositionally biased region" description="Basic and acidic residues" evidence="1">
    <location>
        <begin position="1017"/>
        <end position="1034"/>
    </location>
</feature>
<feature type="compositionally biased region" description="Basic and acidic residues" evidence="1">
    <location>
        <begin position="943"/>
        <end position="966"/>
    </location>
</feature>
<dbReference type="Proteomes" id="UP001164746">
    <property type="component" value="Chromosome 13"/>
</dbReference>
<feature type="region of interest" description="Disordered" evidence="1">
    <location>
        <begin position="726"/>
        <end position="747"/>
    </location>
</feature>
<feature type="region of interest" description="Disordered" evidence="1">
    <location>
        <begin position="794"/>
        <end position="1152"/>
    </location>
</feature>
<feature type="compositionally biased region" description="Polar residues" evidence="1">
    <location>
        <begin position="975"/>
        <end position="996"/>
    </location>
</feature>
<feature type="region of interest" description="Disordered" evidence="1">
    <location>
        <begin position="297"/>
        <end position="345"/>
    </location>
</feature>